<dbReference type="AlphaFoldDB" id="A0A5R9PJX8"/>
<keyword evidence="2" id="KW-1185">Reference proteome</keyword>
<reference evidence="1 2" key="1">
    <citation type="submission" date="2019-04" db="EMBL/GenBank/DDBJ databases">
        <authorList>
            <person name="Grouzdev D.S."/>
            <person name="Nazina T.N."/>
        </authorList>
    </citation>
    <scope>NUCLEOTIDE SEQUENCE [LARGE SCALE GENOMIC DNA]</scope>
    <source>
        <strain evidence="1 2">SHC 3-19</strain>
    </source>
</reference>
<dbReference type="Pfam" id="PF07152">
    <property type="entry name" value="YaeQ"/>
    <property type="match status" value="1"/>
</dbReference>
<dbReference type="PANTHER" id="PTHR38784:SF1">
    <property type="entry name" value="SUCROSE PHOSPHORYLASE"/>
    <property type="match status" value="1"/>
</dbReference>
<comment type="caution">
    <text evidence="1">The sequence shown here is derived from an EMBL/GenBank/DDBJ whole genome shotgun (WGS) entry which is preliminary data.</text>
</comment>
<dbReference type="STRING" id="1123377.GCA_000423885_01425"/>
<dbReference type="InterPro" id="IPR011335">
    <property type="entry name" value="Restrct_endonuc-II-like"/>
</dbReference>
<protein>
    <submittedName>
        <fullName evidence="1">YaeQ family protein</fullName>
    </submittedName>
</protein>
<dbReference type="Gene3D" id="3.10.640.10">
    <property type="entry name" value="Restriction endonuclease-like alpha-beta roll domain"/>
    <property type="match status" value="1"/>
</dbReference>
<dbReference type="PANTHER" id="PTHR38784">
    <property type="entry name" value="SUCROSE PHOSPHORYLASE"/>
    <property type="match status" value="1"/>
</dbReference>
<accession>A0A5R9PJX8</accession>
<dbReference type="InterPro" id="IPR009822">
    <property type="entry name" value="YaeQ"/>
</dbReference>
<organism evidence="1 2">
    <name type="scientific">Thermomonas fusca</name>
    <dbReference type="NCBI Taxonomy" id="215690"/>
    <lineage>
        <taxon>Bacteria</taxon>
        <taxon>Pseudomonadati</taxon>
        <taxon>Pseudomonadota</taxon>
        <taxon>Gammaproteobacteria</taxon>
        <taxon>Lysobacterales</taxon>
        <taxon>Lysobacteraceae</taxon>
        <taxon>Thermomonas</taxon>
    </lineage>
</organism>
<dbReference type="SMART" id="SM01322">
    <property type="entry name" value="YaeQ"/>
    <property type="match status" value="1"/>
</dbReference>
<sequence>MAANAIIYKVELQVTDLDRHYYASHALTLAQHPSETETRLLVRLLAFALHADERLEFGRGLSDEDEPALWRRDYTGDILQWIELGQPDESRLRKASGRAAQVVVVGYGGQAADAWWKRNAPALARLRNLTVMELDDAAVAAATTFLERGMRVTAMIQDGELQLMDAERSISMRPRMRMVDGVVLAD</sequence>
<dbReference type="InterPro" id="IPR038590">
    <property type="entry name" value="YaeQ_sf"/>
</dbReference>
<gene>
    <name evidence="1" type="ORF">E5S66_02475</name>
</gene>
<dbReference type="Proteomes" id="UP000308508">
    <property type="component" value="Unassembled WGS sequence"/>
</dbReference>
<dbReference type="SUPFAM" id="SSF52980">
    <property type="entry name" value="Restriction endonuclease-like"/>
    <property type="match status" value="1"/>
</dbReference>
<evidence type="ECO:0000313" key="1">
    <source>
        <dbReference type="EMBL" id="TLX22910.1"/>
    </source>
</evidence>
<dbReference type="RefSeq" id="WP_138347194.1">
    <property type="nucleotide sequence ID" value="NZ_SROY01000001.1"/>
</dbReference>
<proteinExistence type="predicted"/>
<evidence type="ECO:0000313" key="2">
    <source>
        <dbReference type="Proteomes" id="UP000308508"/>
    </source>
</evidence>
<dbReference type="PIRSF" id="PIRSF011484">
    <property type="entry name" value="YaeQ"/>
    <property type="match status" value="1"/>
</dbReference>
<name>A0A5R9PJX8_9GAMM</name>
<dbReference type="CDD" id="cd22368">
    <property type="entry name" value="YaeQ-like"/>
    <property type="match status" value="1"/>
</dbReference>
<dbReference type="EMBL" id="SROY01000001">
    <property type="protein sequence ID" value="TLX22910.1"/>
    <property type="molecule type" value="Genomic_DNA"/>
</dbReference>